<evidence type="ECO:0000313" key="5">
    <source>
        <dbReference type="Proteomes" id="UP001064489"/>
    </source>
</evidence>
<feature type="domain" description="Agenet" evidence="3">
    <location>
        <begin position="2165"/>
        <end position="2223"/>
    </location>
</feature>
<feature type="region of interest" description="Disordered" evidence="2">
    <location>
        <begin position="2362"/>
        <end position="2388"/>
    </location>
</feature>
<feature type="compositionally biased region" description="Basic and acidic residues" evidence="2">
    <location>
        <begin position="2237"/>
        <end position="2250"/>
    </location>
</feature>
<evidence type="ECO:0000256" key="2">
    <source>
        <dbReference type="SAM" id="MobiDB-lite"/>
    </source>
</evidence>
<dbReference type="PANTHER" id="PTHR48429">
    <property type="entry name" value="AGENET DOMAIN-CONTAINING PROTEIN"/>
    <property type="match status" value="1"/>
</dbReference>
<accession>A0AAD5IRK9</accession>
<dbReference type="InterPro" id="IPR008395">
    <property type="entry name" value="Agenet-like_dom"/>
</dbReference>
<comment type="caution">
    <text evidence="4">The sequence shown here is derived from an EMBL/GenBank/DDBJ whole genome shotgun (WGS) entry which is preliminary data.</text>
</comment>
<dbReference type="Pfam" id="PF04784">
    <property type="entry name" value="DUF547"/>
    <property type="match status" value="1"/>
</dbReference>
<keyword evidence="5" id="KW-1185">Reference proteome</keyword>
<dbReference type="InterPro" id="IPR006869">
    <property type="entry name" value="DUF547"/>
</dbReference>
<evidence type="ECO:0000256" key="1">
    <source>
        <dbReference type="SAM" id="Coils"/>
    </source>
</evidence>
<feature type="compositionally biased region" description="Polar residues" evidence="2">
    <location>
        <begin position="1137"/>
        <end position="1146"/>
    </location>
</feature>
<organism evidence="4 5">
    <name type="scientific">Acer negundo</name>
    <name type="common">Box elder</name>
    <dbReference type="NCBI Taxonomy" id="4023"/>
    <lineage>
        <taxon>Eukaryota</taxon>
        <taxon>Viridiplantae</taxon>
        <taxon>Streptophyta</taxon>
        <taxon>Embryophyta</taxon>
        <taxon>Tracheophyta</taxon>
        <taxon>Spermatophyta</taxon>
        <taxon>Magnoliopsida</taxon>
        <taxon>eudicotyledons</taxon>
        <taxon>Gunneridae</taxon>
        <taxon>Pentapetalae</taxon>
        <taxon>rosids</taxon>
        <taxon>malvids</taxon>
        <taxon>Sapindales</taxon>
        <taxon>Sapindaceae</taxon>
        <taxon>Hippocastanoideae</taxon>
        <taxon>Acereae</taxon>
        <taxon>Acer</taxon>
    </lineage>
</organism>
<feature type="region of interest" description="Disordered" evidence="2">
    <location>
        <begin position="2553"/>
        <end position="2578"/>
    </location>
</feature>
<dbReference type="SMART" id="SM00743">
    <property type="entry name" value="Agenet"/>
    <property type="match status" value="2"/>
</dbReference>
<feature type="region of interest" description="Disordered" evidence="2">
    <location>
        <begin position="1485"/>
        <end position="1512"/>
    </location>
</feature>
<feature type="region of interest" description="Disordered" evidence="2">
    <location>
        <begin position="1644"/>
        <end position="1682"/>
    </location>
</feature>
<reference evidence="4" key="1">
    <citation type="journal article" date="2022" name="Plant J.">
        <title>Strategies of tolerance reflected in two North American maple genomes.</title>
        <authorList>
            <person name="McEvoy S.L."/>
            <person name="Sezen U.U."/>
            <person name="Trouern-Trend A."/>
            <person name="McMahon S.M."/>
            <person name="Schaberg P.G."/>
            <person name="Yang J."/>
            <person name="Wegrzyn J.L."/>
            <person name="Swenson N.G."/>
        </authorList>
    </citation>
    <scope>NUCLEOTIDE SEQUENCE</scope>
    <source>
        <strain evidence="4">91603</strain>
    </source>
</reference>
<feature type="region of interest" description="Disordered" evidence="2">
    <location>
        <begin position="2469"/>
        <end position="2493"/>
    </location>
</feature>
<dbReference type="Proteomes" id="UP001064489">
    <property type="component" value="Chromosome 8"/>
</dbReference>
<feature type="compositionally biased region" description="Polar residues" evidence="2">
    <location>
        <begin position="2567"/>
        <end position="2578"/>
    </location>
</feature>
<protein>
    <recommendedName>
        <fullName evidence="3">Agenet domain-containing protein</fullName>
    </recommendedName>
</protein>
<feature type="region of interest" description="Disordered" evidence="2">
    <location>
        <begin position="2230"/>
        <end position="2250"/>
    </location>
</feature>
<proteinExistence type="predicted"/>
<dbReference type="PANTHER" id="PTHR48429:SF1">
    <property type="entry name" value="AGENET DOMAIN-CONTAINING PROTEIN"/>
    <property type="match status" value="1"/>
</dbReference>
<feature type="compositionally biased region" description="Polar residues" evidence="2">
    <location>
        <begin position="1667"/>
        <end position="1682"/>
    </location>
</feature>
<dbReference type="Pfam" id="PF05641">
    <property type="entry name" value="Agenet"/>
    <property type="match status" value="1"/>
</dbReference>
<sequence>MASPAHAKHMSKKQPSIISSAFCSSKKFSLRPLQALVSVNDHGKRTFKTIDAPQFCGKMDVHFKKTCSDPVKAHEKVPDIEKTSMLRTLKDHLCQCPSKLSEEMVRCMAAVYCWLRGAASADPEKNRSPLLSRSSTNVILPRRGIGEDCNWSCKSAVEVSWISTDKNQFSRASFAINNYRVLVEQLERVTVNQMEINTRTAFWINVYNALVMHAYLAYGIPHSSLRRLALFHKAAYNIGGHIISANAIEQSILCFHTHRMGRWLESILSTALRKKSGDEKQLISSKLGLLKSEPLACFALCTGAFSDPVLKVYTASNVKEELEAAKREFLQANILVKKSKKVFLPKVLERFAKEASISSDDLLKWVTENVDKKLQDSIQKCTDHKSNKKVSQMIEWLPYSTRFRYVFSKDLTEKPWCGGGISSPDGGRNTPMDYDDNEFQNQNLQLAGEGSTKFPPDLRPYALPKFDFDDSLHGHLRFDSLVETEVFLGIESNEDNQWIEDFSRGSSGIEFRTSAAESCSISRHNNVWSEAASSESVEMLLKSVGQEDNIPGKTIARGSDACDELGCLIKQMDPGSKHDDDSLSKSGDVINARSTLPSNEILVSFSELKGDVGEGKPLVTVSSQKVEGGSSVDGVLTNPVTDSVSGMSSLPLTEESSIVDKRKIDTLSNPLIMLDALNQKSDISENVDDFQTDDGGEREEHPFVQEAEMNKQNLDENVVESGTHDSGNPLCLGSRTESKVDGNGIEVSTINAEEPSNRILNMDSDLHVVEGHTEDIQAGKCENRVLLEDVEIGDPSKVNMHEVSHENVFERHEVEVSNLNDSKASLLPMEDDKVSKAEVDGSSSSHVGDFSTANVECSNAELLRETQVTAALVGDNVASGVSIEASNVDVNVPSFILPGSSEILEEIVVSRQSDVRKSDQGISVEVKESTELPSDCGNRSYEVAGNLIIGKEVGSSSLGEGITKNELMVSKPLPDSTTGHELVEGVHLHFNNTVAANAATVHQEVQTIDACHEENQGDPQGVLKEVSDEHRNGMEECTVVSDPKTVVGDDSESQVISEKHEEVTVKESYEKSSSKVPDVESDPKQNEIPAQPLPLPSEEICCDAGQNGQEVNKTTSVSGDKKDGQIPCVTLKVNEDTISSPPLSESNAKHRVLESGSGCPDPDEPSCGSPTIIRATELSLSESAKKGIKGSTDPNVPNSGDIDGDAFKVCSVSTDSKGNDASKGEKNFTFEVSTLAGSPAIEAGKNWQPFTTIQASKVSPIVEGSPSTAGVAQLNPKAAQDVSHGSLKVSNREIGRSGTKGTSERKNRRASTKAAGKEGAKKGNTVKDTTAVRQPEKGEKASNASLTPPGIFQLVQSNEMQHYGHVDCSSMKPFGVLTTSTSTLPDLNTSSSTLFHQPFTDLQQVQLRAQIFVYGALIQGSAPDEAYMISAFGGPDGGKSIWEAAWRACMERFHGQKSLLNNTETPVQSRSGARAPDQAIKHGAIQGKVASSPLGRASSKGTPSPIVNPMMPHSSPLWSIPTPSSDALQSSGMPRGAVMDYQQTLSPLHPHQTPVRNFVGHNTSWISQSPFRATWVPSPQTSAFDTSARFPVLPITETVQLTPVKEPSVPHPSGVKPISSTPLIQSVSPANVLSVTSPILDPKKVTVSAGQHSTDPKSRKRKKNPISEASSQIKLHPQSQTEMVSAPIVTSHMSTSISITTPASLVSKVSSERVIMPISPTISTDHILKGEQEMRQRANLSEETLTKLKEARTQAEDASVSAAAAVSYTLEVWNQLDRQKKSGLVPDVESKLASAAVMVASAAAVARAAAAAANVASSAALQAKLMAEEALNSSGYSNSSENNGTSLFDSMKNLGKATPASILKGENVKSSSSSIIFAAREAARRNVEVASAASKRAENMDAIVKAAELAAEAVSQAGKIVAMGDPLSLSDLIEAGMDGYWRSPQSSAHAVAKSTDGSGEKLNIDSLREGPDTSVKHLKEVPLDNRKTQTTNQEMLTTSRELLGESIEDHARLVDGISGSLATSLKNTKGHWGGKALDLAKTVGAVPESENGSRSSSITIQIEHEKEVNPLKENSIKEGSHVEVFKEGSQFKAAWFTANVLSLKDETAYVCYTELPSDEGSEKLKEWVALKGEVDKAPKIRIARPMTVLPFEGTRKRRRAAMAEYTWSVGDRVDAWMQDSWWEGVVTEKSQKDETTFTVHFQAQGETAAVRAWHLRPSLIWKDGEWVESSSSTENSHASHEVDTRQEKRLRMSSPAVEAKGKDKVSKGIGAVESGKPDEPRLLDLCANEKVFNIGKSTIAENKPETLRMIRTGLQKEGSRVVFGVPKPGKKRKFMEVSKHYVVDQGSKVNEANDSVKFTKYLMPQGQGSGSRGWKNVSRSDPKEKRAALPKPKVLRSGKLPSVAGRTIPQKDNVVNPAVSAPDDGAAIDHMEKTKDSAGHMENASEKHNLMEFGSLSSSKGAAEGPITFSSMPLSSNAPSKKVPASNPRTERVTKGKLAPAGGRLTKIDEDKVFNTNSAKSSSEVIEPRRSIRRIQPTSRLLEGLQSSLIISKIPSASHDKGHKNQNRATTSRGNNHG</sequence>
<dbReference type="InterPro" id="IPR055274">
    <property type="entry name" value="SWO1"/>
</dbReference>
<feature type="region of interest" description="Disordered" evidence="2">
    <location>
        <begin position="1044"/>
        <end position="1095"/>
    </location>
</feature>
<feature type="compositionally biased region" description="Polar residues" evidence="2">
    <location>
        <begin position="2469"/>
        <end position="2479"/>
    </location>
</feature>
<reference evidence="4" key="2">
    <citation type="submission" date="2023-02" db="EMBL/GenBank/DDBJ databases">
        <authorList>
            <person name="Swenson N.G."/>
            <person name="Wegrzyn J.L."/>
            <person name="Mcevoy S.L."/>
        </authorList>
    </citation>
    <scope>NUCLEOTIDE SEQUENCE</scope>
    <source>
        <strain evidence="4">91603</strain>
        <tissue evidence="4">Leaf</tissue>
    </source>
</reference>
<feature type="compositionally biased region" description="Basic and acidic residues" evidence="2">
    <location>
        <begin position="2378"/>
        <end position="2387"/>
    </location>
</feature>
<feature type="region of interest" description="Disordered" evidence="2">
    <location>
        <begin position="624"/>
        <end position="648"/>
    </location>
</feature>
<evidence type="ECO:0000259" key="3">
    <source>
        <dbReference type="SMART" id="SM00743"/>
    </source>
</evidence>
<feature type="region of interest" description="Disordered" evidence="2">
    <location>
        <begin position="1276"/>
        <end position="1347"/>
    </location>
</feature>
<dbReference type="EMBL" id="JAJSOW010000103">
    <property type="protein sequence ID" value="KAI9175094.1"/>
    <property type="molecule type" value="Genomic_DNA"/>
</dbReference>
<feature type="region of interest" description="Disordered" evidence="2">
    <location>
        <begin position="1137"/>
        <end position="1202"/>
    </location>
</feature>
<gene>
    <name evidence="4" type="ORF">LWI28_027154</name>
</gene>
<feature type="coiled-coil region" evidence="1">
    <location>
        <begin position="1731"/>
        <end position="1758"/>
    </location>
</feature>
<evidence type="ECO:0000313" key="4">
    <source>
        <dbReference type="EMBL" id="KAI9175094.1"/>
    </source>
</evidence>
<name>A0AAD5IRK9_ACENE</name>
<dbReference type="InterPro" id="IPR014002">
    <property type="entry name" value="Agenet_dom_plant"/>
</dbReference>
<feature type="compositionally biased region" description="Basic and acidic residues" evidence="2">
    <location>
        <begin position="1057"/>
        <end position="1085"/>
    </location>
</feature>
<feature type="compositionally biased region" description="Polar residues" evidence="2">
    <location>
        <begin position="638"/>
        <end position="648"/>
    </location>
</feature>
<feature type="domain" description="Agenet" evidence="3">
    <location>
        <begin position="2074"/>
        <end position="2138"/>
    </location>
</feature>
<keyword evidence="1" id="KW-0175">Coiled coil</keyword>